<gene>
    <name evidence="7" type="ORF">CWI81_01755</name>
</gene>
<dbReference type="AlphaFoldDB" id="A0A432ZGY1"/>
<dbReference type="GO" id="GO:0046872">
    <property type="term" value="F:metal ion binding"/>
    <property type="evidence" value="ECO:0007669"/>
    <property type="project" value="UniProtKB-KW"/>
</dbReference>
<keyword evidence="2 5" id="KW-0349">Heme</keyword>
<accession>A0A432ZGY1</accession>
<keyword evidence="6" id="KW-0732">Signal</keyword>
<keyword evidence="4 5" id="KW-0408">Iron</keyword>
<evidence type="ECO:0000256" key="4">
    <source>
        <dbReference type="ARBA" id="ARBA00023004"/>
    </source>
</evidence>
<sequence>MKRLILLASLLLMPLAHANDLYQQLGEKQGISAIVEEMLYRVGGDERIVHHFDGVDIVQVHELITEQVCDVVGGPCDYQGETMQAAHQGMGITHADFNALVEHLIIAMEKHDVPVAAQNRLLARLAPMYGDITEE</sequence>
<evidence type="ECO:0000256" key="3">
    <source>
        <dbReference type="ARBA" id="ARBA00022723"/>
    </source>
</evidence>
<dbReference type="EMBL" id="PIQF01000001">
    <property type="protein sequence ID" value="RUO77236.1"/>
    <property type="molecule type" value="Genomic_DNA"/>
</dbReference>
<reference evidence="7 8" key="1">
    <citation type="journal article" date="2011" name="Front. Microbiol.">
        <title>Genomic signatures of strain selection and enhancement in Bacillus atrophaeus var. globigii, a historical biowarfare simulant.</title>
        <authorList>
            <person name="Gibbons H.S."/>
            <person name="Broomall S.M."/>
            <person name="McNew L.A."/>
            <person name="Daligault H."/>
            <person name="Chapman C."/>
            <person name="Bruce D."/>
            <person name="Karavis M."/>
            <person name="Krepps M."/>
            <person name="McGregor P.A."/>
            <person name="Hong C."/>
            <person name="Park K.H."/>
            <person name="Akmal A."/>
            <person name="Feldman A."/>
            <person name="Lin J.S."/>
            <person name="Chang W.E."/>
            <person name="Higgs B.W."/>
            <person name="Demirev P."/>
            <person name="Lindquist J."/>
            <person name="Liem A."/>
            <person name="Fochler E."/>
            <person name="Read T.D."/>
            <person name="Tapia R."/>
            <person name="Johnson S."/>
            <person name="Bishop-Lilly K.A."/>
            <person name="Detter C."/>
            <person name="Han C."/>
            <person name="Sozhamannan S."/>
            <person name="Rosenzweig C.N."/>
            <person name="Skowronski E.W."/>
        </authorList>
    </citation>
    <scope>NUCLEOTIDE SEQUENCE [LARGE SCALE GENOMIC DNA]</scope>
    <source>
        <strain evidence="7 8">CL-SP19</strain>
    </source>
</reference>
<evidence type="ECO:0000256" key="5">
    <source>
        <dbReference type="PIRSR" id="PIRSR601486-1"/>
    </source>
</evidence>
<evidence type="ECO:0000313" key="8">
    <source>
        <dbReference type="Proteomes" id="UP000287908"/>
    </source>
</evidence>
<protein>
    <submittedName>
        <fullName evidence="7">Group 1 truncated hemoglobin</fullName>
    </submittedName>
</protein>
<feature type="chain" id="PRO_5019132399" evidence="6">
    <location>
        <begin position="19"/>
        <end position="135"/>
    </location>
</feature>
<organism evidence="7 8">
    <name type="scientific">Idiomarina seosinensis</name>
    <dbReference type="NCBI Taxonomy" id="281739"/>
    <lineage>
        <taxon>Bacteria</taxon>
        <taxon>Pseudomonadati</taxon>
        <taxon>Pseudomonadota</taxon>
        <taxon>Gammaproteobacteria</taxon>
        <taxon>Alteromonadales</taxon>
        <taxon>Idiomarinaceae</taxon>
        <taxon>Idiomarina</taxon>
    </lineage>
</organism>
<name>A0A432ZGY1_9GAMM</name>
<evidence type="ECO:0000256" key="2">
    <source>
        <dbReference type="ARBA" id="ARBA00022617"/>
    </source>
</evidence>
<evidence type="ECO:0000313" key="7">
    <source>
        <dbReference type="EMBL" id="RUO77236.1"/>
    </source>
</evidence>
<dbReference type="OrthoDB" id="9795814at2"/>
<dbReference type="GO" id="GO:0020037">
    <property type="term" value="F:heme binding"/>
    <property type="evidence" value="ECO:0007669"/>
    <property type="project" value="InterPro"/>
</dbReference>
<dbReference type="CDD" id="cd00454">
    <property type="entry name" value="TrHb1_N"/>
    <property type="match status" value="1"/>
</dbReference>
<evidence type="ECO:0000256" key="1">
    <source>
        <dbReference type="ARBA" id="ARBA00022448"/>
    </source>
</evidence>
<feature type="signal peptide" evidence="6">
    <location>
        <begin position="1"/>
        <end position="18"/>
    </location>
</feature>
<keyword evidence="8" id="KW-1185">Reference proteome</keyword>
<comment type="caution">
    <text evidence="7">The sequence shown here is derived from an EMBL/GenBank/DDBJ whole genome shotgun (WGS) entry which is preliminary data.</text>
</comment>
<dbReference type="InterPro" id="IPR001486">
    <property type="entry name" value="Hemoglobin_trunc"/>
</dbReference>
<dbReference type="InterPro" id="IPR012292">
    <property type="entry name" value="Globin/Proto"/>
</dbReference>
<proteinExistence type="predicted"/>
<keyword evidence="1" id="KW-0813">Transport</keyword>
<keyword evidence="3 5" id="KW-0479">Metal-binding</keyword>
<dbReference type="Pfam" id="PF01152">
    <property type="entry name" value="Bac_globin"/>
    <property type="match status" value="1"/>
</dbReference>
<dbReference type="Proteomes" id="UP000287908">
    <property type="component" value="Unassembled WGS sequence"/>
</dbReference>
<dbReference type="SUPFAM" id="SSF46458">
    <property type="entry name" value="Globin-like"/>
    <property type="match status" value="1"/>
</dbReference>
<dbReference type="Gene3D" id="1.10.490.10">
    <property type="entry name" value="Globins"/>
    <property type="match status" value="1"/>
</dbReference>
<feature type="binding site" description="distal binding residue" evidence="5">
    <location>
        <position position="87"/>
    </location>
    <ligand>
        <name>heme</name>
        <dbReference type="ChEBI" id="CHEBI:30413"/>
    </ligand>
    <ligandPart>
        <name>Fe</name>
        <dbReference type="ChEBI" id="CHEBI:18248"/>
    </ligandPart>
</feature>
<evidence type="ECO:0000256" key="6">
    <source>
        <dbReference type="SAM" id="SignalP"/>
    </source>
</evidence>
<dbReference type="GO" id="GO:0019825">
    <property type="term" value="F:oxygen binding"/>
    <property type="evidence" value="ECO:0007669"/>
    <property type="project" value="InterPro"/>
</dbReference>
<dbReference type="RefSeq" id="WP_126783509.1">
    <property type="nucleotide sequence ID" value="NZ_PIQF01000001.1"/>
</dbReference>
<dbReference type="InterPro" id="IPR009050">
    <property type="entry name" value="Globin-like_sf"/>
</dbReference>